<name>A0A3D5J3L3_9FLAO</name>
<feature type="non-terminal residue" evidence="1">
    <location>
        <position position="174"/>
    </location>
</feature>
<organism evidence="1 2">
    <name type="scientific">Zunongwangia profunda</name>
    <dbReference type="NCBI Taxonomy" id="398743"/>
    <lineage>
        <taxon>Bacteria</taxon>
        <taxon>Pseudomonadati</taxon>
        <taxon>Bacteroidota</taxon>
        <taxon>Flavobacteriia</taxon>
        <taxon>Flavobacteriales</taxon>
        <taxon>Flavobacteriaceae</taxon>
        <taxon>Zunongwangia</taxon>
    </lineage>
</organism>
<gene>
    <name evidence="1" type="ORF">DGQ38_13430</name>
</gene>
<reference evidence="1 2" key="1">
    <citation type="journal article" date="2018" name="Nat. Biotechnol.">
        <title>A standardized bacterial taxonomy based on genome phylogeny substantially revises the tree of life.</title>
        <authorList>
            <person name="Parks D.H."/>
            <person name="Chuvochina M."/>
            <person name="Waite D.W."/>
            <person name="Rinke C."/>
            <person name="Skarshewski A."/>
            <person name="Chaumeil P.A."/>
            <person name="Hugenholtz P."/>
        </authorList>
    </citation>
    <scope>NUCLEOTIDE SEQUENCE [LARGE SCALE GENOMIC DNA]</scope>
    <source>
        <strain evidence="1">UBA9359</strain>
    </source>
</reference>
<proteinExistence type="predicted"/>
<dbReference type="Proteomes" id="UP000264330">
    <property type="component" value="Unassembled WGS sequence"/>
</dbReference>
<evidence type="ECO:0000313" key="1">
    <source>
        <dbReference type="EMBL" id="HCV82042.1"/>
    </source>
</evidence>
<evidence type="ECO:0000313" key="2">
    <source>
        <dbReference type="Proteomes" id="UP000264330"/>
    </source>
</evidence>
<dbReference type="PANTHER" id="PTHR34351">
    <property type="entry name" value="SLR1927 PROTEIN-RELATED"/>
    <property type="match status" value="1"/>
</dbReference>
<dbReference type="EMBL" id="DPMF01000307">
    <property type="protein sequence ID" value="HCV82042.1"/>
    <property type="molecule type" value="Genomic_DNA"/>
</dbReference>
<comment type="caution">
    <text evidence="1">The sequence shown here is derived from an EMBL/GenBank/DDBJ whole genome shotgun (WGS) entry which is preliminary data.</text>
</comment>
<dbReference type="AlphaFoldDB" id="A0A3D5J3L3"/>
<sequence length="174" mass="20189">MILVLLSILLVIDIIALYQSKGLSAQRILPEKFSNSDSNTVKIQIKNAYSFKVFAEVIDELPIQFQKRDFLYTAEITSSENYEFEYEVTPLQRGEYIFGKLNVYAQSILKLAKIRKVFNAEQMVKVYPSFIQMKKLDFLAIDNRISQAGLKKIRRLGHTMEFEQIKEYVTGDDV</sequence>
<dbReference type="PANTHER" id="PTHR34351:SF1">
    <property type="entry name" value="SLR1927 PROTEIN"/>
    <property type="match status" value="1"/>
</dbReference>
<accession>A0A3D5J3L3</accession>
<protein>
    <submittedName>
        <fullName evidence="1">DUF58 domain-containing protein</fullName>
    </submittedName>
</protein>